<feature type="transmembrane region" description="Helical" evidence="11">
    <location>
        <begin position="798"/>
        <end position="818"/>
    </location>
</feature>
<dbReference type="AlphaFoldDB" id="A0A5A9NYC9"/>
<keyword evidence="15" id="KW-1185">Reference proteome</keyword>
<evidence type="ECO:0000256" key="6">
    <source>
        <dbReference type="ARBA" id="ARBA00023040"/>
    </source>
</evidence>
<evidence type="ECO:0000256" key="4">
    <source>
        <dbReference type="ARBA" id="ARBA00022729"/>
    </source>
</evidence>
<evidence type="ECO:0000256" key="1">
    <source>
        <dbReference type="ARBA" id="ARBA00004651"/>
    </source>
</evidence>
<evidence type="ECO:0000256" key="8">
    <source>
        <dbReference type="ARBA" id="ARBA00023170"/>
    </source>
</evidence>
<feature type="transmembrane region" description="Helical" evidence="11">
    <location>
        <begin position="830"/>
        <end position="854"/>
    </location>
</feature>
<dbReference type="InterPro" id="IPR011500">
    <property type="entry name" value="GPCR_3_9-Cys_dom"/>
</dbReference>
<evidence type="ECO:0000256" key="12">
    <source>
        <dbReference type="SAM" id="SignalP"/>
    </source>
</evidence>
<dbReference type="PRINTS" id="PR00592">
    <property type="entry name" value="CASENSINGR"/>
</dbReference>
<dbReference type="InterPro" id="IPR000068">
    <property type="entry name" value="GPCR_3_Ca_sens_rcpt-rel"/>
</dbReference>
<dbReference type="Pfam" id="PF00003">
    <property type="entry name" value="7tm_3"/>
    <property type="match status" value="1"/>
</dbReference>
<protein>
    <submittedName>
        <fullName evidence="14">Extracellular calcium-sensing receptor</fullName>
    </submittedName>
</protein>
<accession>A0A5A9NYC9</accession>
<dbReference type="InterPro" id="IPR038550">
    <property type="entry name" value="GPCR_3_9-Cys_sf"/>
</dbReference>
<dbReference type="OrthoDB" id="5984008at2759"/>
<dbReference type="GO" id="GO:0005886">
    <property type="term" value="C:plasma membrane"/>
    <property type="evidence" value="ECO:0007669"/>
    <property type="project" value="UniProtKB-SubCell"/>
</dbReference>
<dbReference type="GO" id="GO:0004930">
    <property type="term" value="F:G protein-coupled receptor activity"/>
    <property type="evidence" value="ECO:0007669"/>
    <property type="project" value="UniProtKB-KW"/>
</dbReference>
<feature type="transmembrane region" description="Helical" evidence="11">
    <location>
        <begin position="603"/>
        <end position="629"/>
    </location>
</feature>
<evidence type="ECO:0000256" key="5">
    <source>
        <dbReference type="ARBA" id="ARBA00022989"/>
    </source>
</evidence>
<comment type="subcellular location">
    <subcellularLocation>
        <location evidence="1">Cell membrane</location>
        <topology evidence="1">Multi-pass membrane protein</topology>
    </subcellularLocation>
</comment>
<evidence type="ECO:0000313" key="14">
    <source>
        <dbReference type="EMBL" id="KAA0714830.1"/>
    </source>
</evidence>
<dbReference type="PANTHER" id="PTHR24061:SF579">
    <property type="entry name" value="OLFACTORY RECEPTOR C FAMILY, U1"/>
    <property type="match status" value="1"/>
</dbReference>
<feature type="signal peptide" evidence="12">
    <location>
        <begin position="1"/>
        <end position="26"/>
    </location>
</feature>
<dbReference type="SUPFAM" id="SSF53822">
    <property type="entry name" value="Periplasmic binding protein-like I"/>
    <property type="match status" value="1"/>
</dbReference>
<dbReference type="InterPro" id="IPR017979">
    <property type="entry name" value="GPCR_3_CS"/>
</dbReference>
<dbReference type="Pfam" id="PF07562">
    <property type="entry name" value="NCD3G"/>
    <property type="match status" value="1"/>
</dbReference>
<feature type="chain" id="PRO_5022721329" evidence="12">
    <location>
        <begin position="27"/>
        <end position="870"/>
    </location>
</feature>
<evidence type="ECO:0000259" key="13">
    <source>
        <dbReference type="PROSITE" id="PS50259"/>
    </source>
</evidence>
<feature type="transmembrane region" description="Helical" evidence="11">
    <location>
        <begin position="719"/>
        <end position="743"/>
    </location>
</feature>
<dbReference type="PANTHER" id="PTHR24061">
    <property type="entry name" value="CALCIUM-SENSING RECEPTOR-RELATED"/>
    <property type="match status" value="1"/>
</dbReference>
<reference evidence="14 15" key="1">
    <citation type="journal article" date="2019" name="Mol. Ecol. Resour.">
        <title>Chromosome-level genome assembly of Triplophysa tibetana, a fish adapted to the harsh high-altitude environment of the Tibetan Plateau.</title>
        <authorList>
            <person name="Yang X."/>
            <person name="Liu H."/>
            <person name="Ma Z."/>
            <person name="Zou Y."/>
            <person name="Zou M."/>
            <person name="Mao Y."/>
            <person name="Li X."/>
            <person name="Wang H."/>
            <person name="Chen T."/>
            <person name="Wang W."/>
            <person name="Yang R."/>
        </authorList>
    </citation>
    <scope>NUCLEOTIDE SEQUENCE [LARGE SCALE GENOMIC DNA]</scope>
    <source>
        <strain evidence="14">TTIB1903HZAU</strain>
        <tissue evidence="14">Muscle</tissue>
    </source>
</reference>
<keyword evidence="2" id="KW-1003">Cell membrane</keyword>
<evidence type="ECO:0000256" key="9">
    <source>
        <dbReference type="ARBA" id="ARBA00023180"/>
    </source>
</evidence>
<gene>
    <name evidence="14" type="ORF">E1301_Tti016086</name>
</gene>
<keyword evidence="5 11" id="KW-1133">Transmembrane helix</keyword>
<keyword evidence="9" id="KW-0325">Glycoprotein</keyword>
<proteinExistence type="predicted"/>
<evidence type="ECO:0000256" key="7">
    <source>
        <dbReference type="ARBA" id="ARBA00023136"/>
    </source>
</evidence>
<dbReference type="CDD" id="cd06364">
    <property type="entry name" value="PBP1_CaSR"/>
    <property type="match status" value="1"/>
</dbReference>
<name>A0A5A9NYC9_9TELE</name>
<dbReference type="Proteomes" id="UP000324632">
    <property type="component" value="Chromosome 11"/>
</dbReference>
<dbReference type="FunFam" id="3.40.50.2300:FF:000016">
    <property type="entry name" value="Taste 1 receptor member 2"/>
    <property type="match status" value="1"/>
</dbReference>
<dbReference type="Pfam" id="PF01094">
    <property type="entry name" value="ANF_receptor"/>
    <property type="match status" value="1"/>
</dbReference>
<keyword evidence="3 11" id="KW-0812">Transmembrane</keyword>
<dbReference type="PRINTS" id="PR00248">
    <property type="entry name" value="GPCRMGR"/>
</dbReference>
<feature type="transmembrane region" description="Helical" evidence="11">
    <location>
        <begin position="763"/>
        <end position="786"/>
    </location>
</feature>
<dbReference type="FunFam" id="2.10.50.30:FF:000003">
    <property type="entry name" value="Vomeronasal 2, receptor 120"/>
    <property type="match status" value="1"/>
</dbReference>
<organism evidence="14 15">
    <name type="scientific">Triplophysa tibetana</name>
    <dbReference type="NCBI Taxonomy" id="1572043"/>
    <lineage>
        <taxon>Eukaryota</taxon>
        <taxon>Metazoa</taxon>
        <taxon>Chordata</taxon>
        <taxon>Craniata</taxon>
        <taxon>Vertebrata</taxon>
        <taxon>Euteleostomi</taxon>
        <taxon>Actinopterygii</taxon>
        <taxon>Neopterygii</taxon>
        <taxon>Teleostei</taxon>
        <taxon>Ostariophysi</taxon>
        <taxon>Cypriniformes</taxon>
        <taxon>Nemacheilidae</taxon>
        <taxon>Triplophysa</taxon>
    </lineage>
</organism>
<feature type="transmembrane region" description="Helical" evidence="11">
    <location>
        <begin position="674"/>
        <end position="698"/>
    </location>
</feature>
<dbReference type="InterPro" id="IPR028082">
    <property type="entry name" value="Peripla_BP_I"/>
</dbReference>
<keyword evidence="6" id="KW-0297">G-protein coupled receptor</keyword>
<evidence type="ECO:0000256" key="2">
    <source>
        <dbReference type="ARBA" id="ARBA00022475"/>
    </source>
</evidence>
<dbReference type="CDD" id="cd15283">
    <property type="entry name" value="7tmC_V2R_pheromone"/>
    <property type="match status" value="1"/>
</dbReference>
<keyword evidence="8 14" id="KW-0675">Receptor</keyword>
<dbReference type="Gene3D" id="3.40.50.2300">
    <property type="match status" value="2"/>
</dbReference>
<dbReference type="InterPro" id="IPR001828">
    <property type="entry name" value="ANF_lig-bd_rcpt"/>
</dbReference>
<feature type="domain" description="G-protein coupled receptors family 3 profile" evidence="13">
    <location>
        <begin position="604"/>
        <end position="868"/>
    </location>
</feature>
<evidence type="ECO:0000256" key="11">
    <source>
        <dbReference type="SAM" id="Phobius"/>
    </source>
</evidence>
<evidence type="ECO:0000313" key="15">
    <source>
        <dbReference type="Proteomes" id="UP000324632"/>
    </source>
</evidence>
<dbReference type="InterPro" id="IPR017978">
    <property type="entry name" value="GPCR_3_C"/>
</dbReference>
<dbReference type="EMBL" id="SOYY01000011">
    <property type="protein sequence ID" value="KAA0714830.1"/>
    <property type="molecule type" value="Genomic_DNA"/>
</dbReference>
<sequence length="870" mass="96140">MANKIPVIELVPLGLLLLLCLPVVCTLLDNNCWRLSDFNSPVLEQEGDIIIGGLFPLHYIAPEPEFTYSEQPQNQECSGFDFRAFRWIQTMVFAIEEINNISSLLPGVTLGYRILDSCDYVHTSLRSTLALVNGTSGQTQAVLSAKCLSMAPVSAVIGLASSSPTRAVAHTLGPFGIPLISYFATCTCLTDKTEYPSFLRTVPSDVFQVQGLVQMVSYFGWHWVGTVGTDDDYSNYGIQAFTEQLRQLGGCIDFHHTIPKAASQAHIHAIVNSLEASSARVIIAFATEGQLLELLTEVAHRNLTRWQWVASEAWVTAKLLTVPELHPVLAGTVGFAFRGTTIPGLAEFLLRVRPSPRAESVFTNMFWEELFGCRIDYKDDGDSELPLCTGSEDLMDTETSYTDVTPVRISYNIYKAVYAIAHALHQLLQCGSEGRGFDDKVCNTASKFSPWQLLRYLKEVNFTNQLNDKVYFDKNGEPVPLYDIINWQTNGGGAIRFQIVGTFDGSAPKGEQLKIDEKSTLWAGGHVKVPVSLCTPPCPPGTRQATRPGQPICCFDCLPCAEGEFSNISGATECIKCPQYYWPNKERVACLAGIEEFLSYHEIMGIILIFMSLLGVAVATVITVIFFLFRSTPIVKANNSEISFLLLLSLKLCFLCSLVFVGRPSPWTCRARQAAFGISFVLCISCILVKTIVVLLAFRSTMPGSSSQKLFGPPQQRAFICFCTTGQVILCACWLALAPPYPYKNTSYQGGRIVLECRDVWPLGFYLVLGYIGLLSCMCFALAFLGRKLPDTFNEAKLITFSMLIFFAVWMSFIPAYNSSPGKYTVAVEIFAILTSTFGLLFCIFGPKCYVILLRPDLNTKKGMTGKTSK</sequence>
<evidence type="ECO:0000256" key="3">
    <source>
        <dbReference type="ARBA" id="ARBA00022692"/>
    </source>
</evidence>
<comment type="caution">
    <text evidence="14">The sequence shown here is derived from an EMBL/GenBank/DDBJ whole genome shotgun (WGS) entry which is preliminary data.</text>
</comment>
<feature type="transmembrane region" description="Helical" evidence="11">
    <location>
        <begin position="641"/>
        <end position="662"/>
    </location>
</feature>
<evidence type="ECO:0000256" key="10">
    <source>
        <dbReference type="ARBA" id="ARBA00023224"/>
    </source>
</evidence>
<keyword evidence="10" id="KW-0807">Transducer</keyword>
<dbReference type="PROSITE" id="PS00981">
    <property type="entry name" value="G_PROTEIN_RECEP_F3_3"/>
    <property type="match status" value="1"/>
</dbReference>
<dbReference type="PROSITE" id="PS50259">
    <property type="entry name" value="G_PROTEIN_RECEP_F3_4"/>
    <property type="match status" value="1"/>
</dbReference>
<dbReference type="InterPro" id="IPR000337">
    <property type="entry name" value="GPCR_3"/>
</dbReference>
<keyword evidence="4 12" id="KW-0732">Signal</keyword>
<dbReference type="Gene3D" id="2.10.50.30">
    <property type="entry name" value="GPCR, family 3, nine cysteines domain"/>
    <property type="match status" value="1"/>
</dbReference>
<keyword evidence="7 11" id="KW-0472">Membrane</keyword>